<accession>A0AAE3EHH9</accession>
<dbReference type="AlphaFoldDB" id="A0AAE3EHH9"/>
<evidence type="ECO:0000313" key="1">
    <source>
        <dbReference type="EMBL" id="MCD1653928.1"/>
    </source>
</evidence>
<comment type="caution">
    <text evidence="1">The sequence shown here is derived from an EMBL/GenBank/DDBJ whole genome shotgun (WGS) entry which is preliminary data.</text>
</comment>
<sequence length="429" mass="48709">MGNLLHPLGKNDFFLPLDNSAVFMAATTGKRTPYMFRISCELDEPVHLPDLQAALAETAPRYPAFMTQLCPGLFWYYLDALKKPLQVQADTRYPVEYHRLKKWRRYLFRVRVYGPRIACEFHHILTDGTGAVEFLRSLVAAYLSRRGASCPDWQDIRRPDQTASPAEYEDAYAGLIRKDIPLPDPHPQAWRISGPRYPGPVYRITTGTVSVAASLKIAREKSVSLTALFAAVHLWTLQAVCEAENPSSFKAFSLEVPVNMRKIHTSATLRNFFLIIPVLIDRRLGHFSFEEILERVQYSIKLGLQRKELDRQIKRNVAGEAHPLARAVPLAIKNPVLRLVARFVAIRYASGSLSNLQAVSMPPEFSSRIKRFDFIPPRNDSFGSCVGIITWQDTLSLTIGSRQVDRSFERFFFTKLVELGIPVMVESNI</sequence>
<evidence type="ECO:0000313" key="2">
    <source>
        <dbReference type="Proteomes" id="UP001198163"/>
    </source>
</evidence>
<dbReference type="Proteomes" id="UP001198163">
    <property type="component" value="Unassembled WGS sequence"/>
</dbReference>
<organism evidence="1 2">
    <name type="scientific">Teretinema zuelzerae</name>
    <dbReference type="NCBI Taxonomy" id="156"/>
    <lineage>
        <taxon>Bacteria</taxon>
        <taxon>Pseudomonadati</taxon>
        <taxon>Spirochaetota</taxon>
        <taxon>Spirochaetia</taxon>
        <taxon>Spirochaetales</taxon>
        <taxon>Treponemataceae</taxon>
        <taxon>Teretinema</taxon>
    </lineage>
</organism>
<dbReference type="EMBL" id="JAINWA010000001">
    <property type="protein sequence ID" value="MCD1653928.1"/>
    <property type="molecule type" value="Genomic_DNA"/>
</dbReference>
<name>A0AAE3EHH9_9SPIR</name>
<reference evidence="1" key="1">
    <citation type="submission" date="2021-08" db="EMBL/GenBank/DDBJ databases">
        <title>Comparative analyses of Brucepasteria parasyntrophica and Teretinema zuelzerae.</title>
        <authorList>
            <person name="Song Y."/>
            <person name="Brune A."/>
        </authorList>
    </citation>
    <scope>NUCLEOTIDE SEQUENCE</scope>
    <source>
        <strain evidence="1">DSM 1903</strain>
    </source>
</reference>
<proteinExistence type="predicted"/>
<evidence type="ECO:0008006" key="3">
    <source>
        <dbReference type="Google" id="ProtNLM"/>
    </source>
</evidence>
<dbReference type="Gene3D" id="3.30.559.10">
    <property type="entry name" value="Chloramphenicol acetyltransferase-like domain"/>
    <property type="match status" value="1"/>
</dbReference>
<dbReference type="InterPro" id="IPR023213">
    <property type="entry name" value="CAT-like_dom_sf"/>
</dbReference>
<dbReference type="RefSeq" id="WP_230753557.1">
    <property type="nucleotide sequence ID" value="NZ_JAINWA010000001.1"/>
</dbReference>
<gene>
    <name evidence="1" type="ORF">K7J14_04355</name>
</gene>
<dbReference type="SUPFAM" id="SSF52777">
    <property type="entry name" value="CoA-dependent acyltransferases"/>
    <property type="match status" value="1"/>
</dbReference>
<keyword evidence="2" id="KW-1185">Reference proteome</keyword>
<protein>
    <recommendedName>
        <fullName evidence="3">Alcohol acetyltransferase</fullName>
    </recommendedName>
</protein>